<dbReference type="AlphaFoldDB" id="A0A0G3EJW5"/>
<dbReference type="KEGG" id="vbl:L21SP4_01848"/>
<dbReference type="EMBL" id="CP010904">
    <property type="protein sequence ID" value="AKJ65085.1"/>
    <property type="molecule type" value="Genomic_DNA"/>
</dbReference>
<organism evidence="1 2">
    <name type="scientific">Kiritimatiella glycovorans</name>
    <dbReference type="NCBI Taxonomy" id="1307763"/>
    <lineage>
        <taxon>Bacteria</taxon>
        <taxon>Pseudomonadati</taxon>
        <taxon>Kiritimatiellota</taxon>
        <taxon>Kiritimatiellia</taxon>
        <taxon>Kiritimatiellales</taxon>
        <taxon>Kiritimatiellaceae</taxon>
        <taxon>Kiritimatiella</taxon>
    </lineage>
</organism>
<protein>
    <recommendedName>
        <fullName evidence="3">DUF2851 family protein</fullName>
    </recommendedName>
</protein>
<dbReference type="RefSeq" id="WP_052882351.1">
    <property type="nucleotide sequence ID" value="NZ_CP010904.1"/>
</dbReference>
<evidence type="ECO:0000313" key="2">
    <source>
        <dbReference type="Proteomes" id="UP000035268"/>
    </source>
</evidence>
<evidence type="ECO:0000313" key="1">
    <source>
        <dbReference type="EMBL" id="AKJ65085.1"/>
    </source>
</evidence>
<accession>A0A0G3EJW5</accession>
<name>A0A0G3EJW5_9BACT</name>
<dbReference type="InterPro" id="IPR021272">
    <property type="entry name" value="DUF2851"/>
</dbReference>
<dbReference type="PATRIC" id="fig|1609981.3.peg.1919"/>
<dbReference type="STRING" id="1307763.L21SP4_01848"/>
<gene>
    <name evidence="1" type="ORF">L21SP4_01848</name>
</gene>
<reference evidence="2" key="1">
    <citation type="submission" date="2015-02" db="EMBL/GenBank/DDBJ databases">
        <title>Description and complete genome sequence of the first cultured representative of the subdivision 5 of the Verrucomicrobia phylum.</title>
        <authorList>
            <person name="Spring S."/>
            <person name="Bunk B."/>
            <person name="Sproer C."/>
            <person name="Klenk H.-P."/>
        </authorList>
    </citation>
    <scope>NUCLEOTIDE SEQUENCE [LARGE SCALE GENOMIC DNA]</scope>
    <source>
        <strain evidence="2">L21-Fru-AB</strain>
    </source>
</reference>
<proteinExistence type="predicted"/>
<keyword evidence="2" id="KW-1185">Reference proteome</keyword>
<dbReference type="Pfam" id="PF11013">
    <property type="entry name" value="DUF2851"/>
    <property type="match status" value="1"/>
</dbReference>
<dbReference type="Proteomes" id="UP000035268">
    <property type="component" value="Chromosome"/>
</dbReference>
<evidence type="ECO:0008006" key="3">
    <source>
        <dbReference type="Google" id="ProtNLM"/>
    </source>
</evidence>
<dbReference type="OrthoDB" id="148404at2"/>
<sequence>MITPALHPDDAWPVTERHLQAIWYDRALRPDRLTTTAGVPVRVVHPGRWNLEAGPDFMDARVLIGDPPRPVAGDVEVHLRAADWARHGHDADPRYSKVRVHVTLHAGSAPRLPLPPGCEEIALASFLEEDLERICERIDVHSYPYLKLPSPTRCGELLSGRPPEFKSALLEAAGRQRMRRRIDRFTALRERHGAAETLYRELMAGLGYRVNKSAFRRVAEAVSLERLRAAGGPLAATAVLTGAAGLLPDPADPRLTEESRRRARILWDLWFVRKPVWTPPLPGRDDWCAASRRPANEPARRLAAAALWFGPSPGLEERLAAAPAADAGGFIRRAMEELTAPRDPFWERHWTWTSASRQAPTALIGPGRARTLLINSVIPWRLAGPEPRSECETCFRTMPAEPWNSTLRRAARLVLGPDHPSTLCASALARQGLIELHDRYCLPARGVCDQCRLPKAICEWEP</sequence>
<reference evidence="1 2" key="2">
    <citation type="journal article" date="2016" name="ISME J.">
        <title>Characterization of the first cultured representative of Verrucomicrobia subdivision 5 indicates the proposal of a novel phylum.</title>
        <authorList>
            <person name="Spring S."/>
            <person name="Bunk B."/>
            <person name="Sproer C."/>
            <person name="Schumann P."/>
            <person name="Rohde M."/>
            <person name="Tindall B.J."/>
            <person name="Klenk H.P."/>
        </authorList>
    </citation>
    <scope>NUCLEOTIDE SEQUENCE [LARGE SCALE GENOMIC DNA]</scope>
    <source>
        <strain evidence="1 2">L21-Fru-AB</strain>
    </source>
</reference>